<keyword evidence="1 3" id="KW-0732">Signal</keyword>
<keyword evidence="9" id="KW-1185">Reference proteome</keyword>
<keyword evidence="3" id="KW-0378">Hydrolase</keyword>
<feature type="signal peptide" evidence="3">
    <location>
        <begin position="1"/>
        <end position="19"/>
    </location>
</feature>
<feature type="domain" description="Calcineurin-like phosphoesterase" evidence="5">
    <location>
        <begin position="152"/>
        <end position="349"/>
    </location>
</feature>
<comment type="similarity">
    <text evidence="3">Belongs to the metallophosphoesterase superfamily. Purple acid phosphatase family.</text>
</comment>
<feature type="domain" description="Purple acid phosphatase C-terminal" evidence="6">
    <location>
        <begin position="371"/>
        <end position="435"/>
    </location>
</feature>
<evidence type="ECO:0000259" key="7">
    <source>
        <dbReference type="Pfam" id="PF16656"/>
    </source>
</evidence>
<dbReference type="InterPro" id="IPR029052">
    <property type="entry name" value="Metallo-depent_PP-like"/>
</dbReference>
<keyword evidence="4" id="KW-1133">Transmembrane helix</keyword>
<evidence type="ECO:0000259" key="6">
    <source>
        <dbReference type="Pfam" id="PF14008"/>
    </source>
</evidence>
<accession>A0AAV2H8J6</accession>
<dbReference type="Proteomes" id="UP001497497">
    <property type="component" value="Unassembled WGS sequence"/>
</dbReference>
<comment type="caution">
    <text evidence="8">The sequence shown here is derived from an EMBL/GenBank/DDBJ whole genome shotgun (WGS) entry which is preliminary data.</text>
</comment>
<dbReference type="InterPro" id="IPR015914">
    <property type="entry name" value="PAPs_N"/>
</dbReference>
<dbReference type="Pfam" id="PF14008">
    <property type="entry name" value="Metallophos_C"/>
    <property type="match status" value="1"/>
</dbReference>
<dbReference type="GO" id="GO:0003993">
    <property type="term" value="F:acid phosphatase activity"/>
    <property type="evidence" value="ECO:0007669"/>
    <property type="project" value="UniProtKB-EC"/>
</dbReference>
<feature type="domain" description="Purple acid phosphatase N-terminal" evidence="7">
    <location>
        <begin position="50"/>
        <end position="141"/>
    </location>
</feature>
<evidence type="ECO:0000256" key="2">
    <source>
        <dbReference type="ARBA" id="ARBA00023180"/>
    </source>
</evidence>
<dbReference type="AlphaFoldDB" id="A0AAV2H8J6"/>
<dbReference type="SUPFAM" id="SSF49363">
    <property type="entry name" value="Purple acid phosphatase, N-terminal domain"/>
    <property type="match status" value="1"/>
</dbReference>
<dbReference type="GO" id="GO:0046872">
    <property type="term" value="F:metal ion binding"/>
    <property type="evidence" value="ECO:0007669"/>
    <property type="project" value="InterPro"/>
</dbReference>
<dbReference type="InterPro" id="IPR041792">
    <property type="entry name" value="MPP_PAP"/>
</dbReference>
<gene>
    <name evidence="8" type="ORF">GSLYS_00003852001</name>
</gene>
<evidence type="ECO:0000256" key="3">
    <source>
        <dbReference type="RuleBase" id="RU361203"/>
    </source>
</evidence>
<dbReference type="PANTHER" id="PTHR45867">
    <property type="entry name" value="PURPLE ACID PHOSPHATASE"/>
    <property type="match status" value="1"/>
</dbReference>
<dbReference type="Pfam" id="PF00149">
    <property type="entry name" value="Metallophos"/>
    <property type="match status" value="1"/>
</dbReference>
<dbReference type="InterPro" id="IPR025733">
    <property type="entry name" value="PAPs_C"/>
</dbReference>
<dbReference type="PANTHER" id="PTHR45867:SF10">
    <property type="entry name" value="PURPLE ACID PHOSPHATASE"/>
    <property type="match status" value="1"/>
</dbReference>
<proteinExistence type="inferred from homology"/>
<keyword evidence="4" id="KW-0472">Membrane</keyword>
<keyword evidence="2" id="KW-0325">Glycoprotein</keyword>
<dbReference type="EMBL" id="CAXITT010000053">
    <property type="protein sequence ID" value="CAL1529697.1"/>
    <property type="molecule type" value="Genomic_DNA"/>
</dbReference>
<dbReference type="Gene3D" id="3.60.21.10">
    <property type="match status" value="1"/>
</dbReference>
<dbReference type="EC" id="3.1.3.2" evidence="3"/>
<evidence type="ECO:0000313" key="8">
    <source>
        <dbReference type="EMBL" id="CAL1529697.1"/>
    </source>
</evidence>
<dbReference type="InterPro" id="IPR004843">
    <property type="entry name" value="Calcineurin-like_PHP"/>
</dbReference>
<feature type="chain" id="PRO_5043094481" description="Purple acid phosphatase" evidence="3">
    <location>
        <begin position="20"/>
        <end position="545"/>
    </location>
</feature>
<dbReference type="InterPro" id="IPR008963">
    <property type="entry name" value="Purple_acid_Pase-like_N"/>
</dbReference>
<feature type="transmembrane region" description="Helical" evidence="4">
    <location>
        <begin position="484"/>
        <end position="508"/>
    </location>
</feature>
<evidence type="ECO:0000259" key="5">
    <source>
        <dbReference type="Pfam" id="PF00149"/>
    </source>
</evidence>
<evidence type="ECO:0000256" key="1">
    <source>
        <dbReference type="ARBA" id="ARBA00022729"/>
    </source>
</evidence>
<organism evidence="8 9">
    <name type="scientific">Lymnaea stagnalis</name>
    <name type="common">Great pond snail</name>
    <name type="synonym">Helix stagnalis</name>
    <dbReference type="NCBI Taxonomy" id="6523"/>
    <lineage>
        <taxon>Eukaryota</taxon>
        <taxon>Metazoa</taxon>
        <taxon>Spiralia</taxon>
        <taxon>Lophotrochozoa</taxon>
        <taxon>Mollusca</taxon>
        <taxon>Gastropoda</taxon>
        <taxon>Heterobranchia</taxon>
        <taxon>Euthyneura</taxon>
        <taxon>Panpulmonata</taxon>
        <taxon>Hygrophila</taxon>
        <taxon>Lymnaeoidea</taxon>
        <taxon>Lymnaeidae</taxon>
        <taxon>Lymnaea</taxon>
    </lineage>
</organism>
<evidence type="ECO:0000313" key="9">
    <source>
        <dbReference type="Proteomes" id="UP001497497"/>
    </source>
</evidence>
<comment type="catalytic activity">
    <reaction evidence="3">
        <text>a phosphate monoester + H2O = an alcohol + phosphate</text>
        <dbReference type="Rhea" id="RHEA:15017"/>
        <dbReference type="ChEBI" id="CHEBI:15377"/>
        <dbReference type="ChEBI" id="CHEBI:30879"/>
        <dbReference type="ChEBI" id="CHEBI:43474"/>
        <dbReference type="ChEBI" id="CHEBI:67140"/>
        <dbReference type="EC" id="3.1.3.2"/>
    </reaction>
</comment>
<protein>
    <recommendedName>
        <fullName evidence="3">Purple acid phosphatase</fullName>
        <ecNumber evidence="3">3.1.3.2</ecNumber>
    </recommendedName>
</protein>
<sequence>MLYYQLYCMFVCLLTLTQSFPDYDSHVLDTNKEDGEDTTPSVHLDNCCRPQHVHLSFGDTTNEMIIVWSTECKCVGEVRYGTHPWGQETKILAEYKYFIDQNKNGMHHLYRVKLQQLAPKTVYYYLPVNDENSAGPFYFQTPIKGNNWSPNFLMFGDLGIHANTIPSLINEALSGNYTALFHVGDFGYDLKSNDGAIGDYFMQLIEPVAAYIPYMTCPGNHEIDYGRFSHYSHRFSMPDSEWPIPFDKMWYSMDIGPVHFISYSTEVFFTNNGVSVQKQKDWLNEDLKKANTKRETTPWIVAFGHRPMYCSTNIGDDCSRIDSRVREGLEELFTNWSVDLIIQAHEHNYERLWPLYHGKVSNFSYINPDVPVQIITGAAGSIEGTDHFLPYNQPDWSAYRLDNKSLNSYGCLRVVNLTHIFWEQRSINNHTSLDSIWIIKERNVSLQDESDSYVNLSKLEEENLDNKKSQPDIISTNVAVFFTYYNMIVILCGLSLGLLLLIGIRLLFKHKRKNKFVKFWNVKDLKTKSTLLTSREESDSDKENL</sequence>
<evidence type="ECO:0000256" key="4">
    <source>
        <dbReference type="SAM" id="Phobius"/>
    </source>
</evidence>
<name>A0AAV2H8J6_LYMST</name>
<dbReference type="CDD" id="cd00839">
    <property type="entry name" value="MPP_PAPs"/>
    <property type="match status" value="1"/>
</dbReference>
<dbReference type="Pfam" id="PF16656">
    <property type="entry name" value="Pur_ac_phosph_N"/>
    <property type="match status" value="1"/>
</dbReference>
<dbReference type="Gene3D" id="2.60.40.380">
    <property type="entry name" value="Purple acid phosphatase-like, N-terminal"/>
    <property type="match status" value="1"/>
</dbReference>
<keyword evidence="4" id="KW-0812">Transmembrane</keyword>
<reference evidence="8 9" key="1">
    <citation type="submission" date="2024-04" db="EMBL/GenBank/DDBJ databases">
        <authorList>
            <consortium name="Genoscope - CEA"/>
            <person name="William W."/>
        </authorList>
    </citation>
    <scope>NUCLEOTIDE SEQUENCE [LARGE SCALE GENOMIC DNA]</scope>
</reference>
<dbReference type="SUPFAM" id="SSF56300">
    <property type="entry name" value="Metallo-dependent phosphatases"/>
    <property type="match status" value="1"/>
</dbReference>